<dbReference type="InterPro" id="IPR036515">
    <property type="entry name" value="Transposase_17_sf"/>
</dbReference>
<sequence length="151" mass="17008">MTSPRLQIGRHSEIAQVYVVTTVTLGRAHLLAVPANAAVIIDALRFVEGTKRTCSLAWVVMPDHVHWMFQLRSGTLAACMQMFKSLSGRLLNQTLGREASLWQPGYFDHAVRCDESLRRHAVYIAANPVRAGLADRLGEYPHAWCRWPLQE</sequence>
<dbReference type="Pfam" id="PF01797">
    <property type="entry name" value="Y1_Tnp"/>
    <property type="match status" value="1"/>
</dbReference>
<name>A0ABW7CW06_9GAMM</name>
<dbReference type="Proteomes" id="UP001605261">
    <property type="component" value="Unassembled WGS sequence"/>
</dbReference>
<dbReference type="RefSeq" id="WP_394162679.1">
    <property type="nucleotide sequence ID" value="NZ_JBHGCJ010000004.1"/>
</dbReference>
<dbReference type="InterPro" id="IPR052715">
    <property type="entry name" value="RAYT_transposase"/>
</dbReference>
<dbReference type="PANTHER" id="PTHR36966:SF1">
    <property type="entry name" value="REP-ASSOCIATED TYROSINE TRANSPOSASE"/>
    <property type="match status" value="1"/>
</dbReference>
<keyword evidence="3" id="KW-1185">Reference proteome</keyword>
<reference evidence="2 3" key="1">
    <citation type="submission" date="2024-09" db="EMBL/GenBank/DDBJ databases">
        <authorList>
            <consortium name="All-Russian atlas of soil microorganisms"/>
            <consortium name="as a basis for the search for new antimicrobial producers and enzymes with unique properties"/>
            <person name="Sokolova E.A."/>
            <person name="Voronina E.N."/>
        </authorList>
    </citation>
    <scope>NUCLEOTIDE SEQUENCE [LARGE SCALE GENOMIC DNA]</scope>
    <source>
        <strain evidence="2 3">AF-22b-331.1</strain>
    </source>
</reference>
<accession>A0ABW7CW06</accession>
<evidence type="ECO:0000313" key="2">
    <source>
        <dbReference type="EMBL" id="MFG6109155.1"/>
    </source>
</evidence>
<feature type="domain" description="Transposase IS200-like" evidence="1">
    <location>
        <begin position="13"/>
        <end position="127"/>
    </location>
</feature>
<organism evidence="2 3">
    <name type="scientific">Stenotrophomonas nematodicola</name>
    <dbReference type="NCBI Taxonomy" id="2656746"/>
    <lineage>
        <taxon>Bacteria</taxon>
        <taxon>Pseudomonadati</taxon>
        <taxon>Pseudomonadota</taxon>
        <taxon>Gammaproteobacteria</taxon>
        <taxon>Lysobacterales</taxon>
        <taxon>Lysobacteraceae</taxon>
        <taxon>Stenotrophomonas</taxon>
    </lineage>
</organism>
<protein>
    <submittedName>
        <fullName evidence="2">Transposase</fullName>
    </submittedName>
</protein>
<dbReference type="Gene3D" id="3.30.70.1290">
    <property type="entry name" value="Transposase IS200-like"/>
    <property type="match status" value="1"/>
</dbReference>
<dbReference type="PANTHER" id="PTHR36966">
    <property type="entry name" value="REP-ASSOCIATED TYROSINE TRANSPOSASE"/>
    <property type="match status" value="1"/>
</dbReference>
<dbReference type="SMART" id="SM01321">
    <property type="entry name" value="Y1_Tnp"/>
    <property type="match status" value="1"/>
</dbReference>
<dbReference type="InterPro" id="IPR002686">
    <property type="entry name" value="Transposase_17"/>
</dbReference>
<comment type="caution">
    <text evidence="2">The sequence shown here is derived from an EMBL/GenBank/DDBJ whole genome shotgun (WGS) entry which is preliminary data.</text>
</comment>
<evidence type="ECO:0000313" key="3">
    <source>
        <dbReference type="Proteomes" id="UP001605261"/>
    </source>
</evidence>
<proteinExistence type="predicted"/>
<dbReference type="EMBL" id="JBHGCJ010000004">
    <property type="protein sequence ID" value="MFG6109155.1"/>
    <property type="molecule type" value="Genomic_DNA"/>
</dbReference>
<dbReference type="SUPFAM" id="SSF143422">
    <property type="entry name" value="Transposase IS200-like"/>
    <property type="match status" value="1"/>
</dbReference>
<evidence type="ECO:0000259" key="1">
    <source>
        <dbReference type="SMART" id="SM01321"/>
    </source>
</evidence>
<dbReference type="NCBIfam" id="NF047646">
    <property type="entry name" value="REP_Tyr_transpos"/>
    <property type="match status" value="1"/>
</dbReference>
<gene>
    <name evidence="2" type="ORF">ACEU0G_003159</name>
</gene>